<dbReference type="Gene3D" id="1.10.10.10">
    <property type="entry name" value="Winged helix-like DNA-binding domain superfamily/Winged helix DNA-binding domain"/>
    <property type="match status" value="1"/>
</dbReference>
<evidence type="ECO:0000259" key="6">
    <source>
        <dbReference type="SMART" id="SM00415"/>
    </source>
</evidence>
<feature type="compositionally biased region" description="Polar residues" evidence="5">
    <location>
        <begin position="119"/>
        <end position="157"/>
    </location>
</feature>
<evidence type="ECO:0000256" key="4">
    <source>
        <dbReference type="RuleBase" id="RU004020"/>
    </source>
</evidence>
<feature type="region of interest" description="Disordered" evidence="5">
    <location>
        <begin position="118"/>
        <end position="157"/>
    </location>
</feature>
<evidence type="ECO:0000313" key="7">
    <source>
        <dbReference type="EMBL" id="CAJ1943062.1"/>
    </source>
</evidence>
<dbReference type="InterPro" id="IPR036390">
    <property type="entry name" value="WH_DNA-bd_sf"/>
</dbReference>
<organism evidence="7 8">
    <name type="scientific">Cylindrotheca closterium</name>
    <dbReference type="NCBI Taxonomy" id="2856"/>
    <lineage>
        <taxon>Eukaryota</taxon>
        <taxon>Sar</taxon>
        <taxon>Stramenopiles</taxon>
        <taxon>Ochrophyta</taxon>
        <taxon>Bacillariophyta</taxon>
        <taxon>Bacillariophyceae</taxon>
        <taxon>Bacillariophycidae</taxon>
        <taxon>Bacillariales</taxon>
        <taxon>Bacillariaceae</taxon>
        <taxon>Cylindrotheca</taxon>
    </lineage>
</organism>
<comment type="subcellular location">
    <subcellularLocation>
        <location evidence="1">Nucleus</location>
    </subcellularLocation>
</comment>
<keyword evidence="2" id="KW-0238">DNA-binding</keyword>
<dbReference type="PANTHER" id="PTHR10015">
    <property type="entry name" value="HEAT SHOCK TRANSCRIPTION FACTOR"/>
    <property type="match status" value="1"/>
</dbReference>
<dbReference type="Proteomes" id="UP001295423">
    <property type="component" value="Unassembled WGS sequence"/>
</dbReference>
<dbReference type="PANTHER" id="PTHR10015:SF427">
    <property type="entry name" value="HEAT SHOCK FACTOR PROTEIN"/>
    <property type="match status" value="1"/>
</dbReference>
<name>A0AAD2FLV1_9STRA</name>
<sequence>MTNLSTVSYPRTGKRGVPQQFPRRLYEMLEGEAKIAASGNQGKVVISWSESGKAFRIFDVDSFMASVLPKYFRTKKFSSFQRNLNLYGFAKVRRGPDTDMYAHPCFARGYPESLAQLRKSATSSRRRLSQQPSTDESDGSSCDGSLVRSITPSPTRNVIQPVPQSRIQEVTSQTRYLNSAWLTLCAPSLPTQSAHTPISFLPPRKTDGSGRLDLLALAIEREQRHVNAL</sequence>
<dbReference type="SUPFAM" id="SSF46785">
    <property type="entry name" value="Winged helix' DNA-binding domain"/>
    <property type="match status" value="1"/>
</dbReference>
<evidence type="ECO:0000313" key="8">
    <source>
        <dbReference type="Proteomes" id="UP001295423"/>
    </source>
</evidence>
<evidence type="ECO:0000256" key="5">
    <source>
        <dbReference type="SAM" id="MobiDB-lite"/>
    </source>
</evidence>
<evidence type="ECO:0000256" key="1">
    <source>
        <dbReference type="ARBA" id="ARBA00004123"/>
    </source>
</evidence>
<evidence type="ECO:0000256" key="2">
    <source>
        <dbReference type="ARBA" id="ARBA00023125"/>
    </source>
</evidence>
<feature type="domain" description="HSF-type DNA-binding" evidence="6">
    <location>
        <begin position="17"/>
        <end position="120"/>
    </location>
</feature>
<gene>
    <name evidence="7" type="ORF">CYCCA115_LOCUS8258</name>
</gene>
<evidence type="ECO:0000256" key="3">
    <source>
        <dbReference type="ARBA" id="ARBA00023242"/>
    </source>
</evidence>
<dbReference type="InterPro" id="IPR036388">
    <property type="entry name" value="WH-like_DNA-bd_sf"/>
</dbReference>
<dbReference type="InterPro" id="IPR000232">
    <property type="entry name" value="HSF_DNA-bd"/>
</dbReference>
<proteinExistence type="inferred from homology"/>
<comment type="similarity">
    <text evidence="4">Belongs to the HSF family.</text>
</comment>
<dbReference type="GO" id="GO:0043565">
    <property type="term" value="F:sequence-specific DNA binding"/>
    <property type="evidence" value="ECO:0007669"/>
    <property type="project" value="InterPro"/>
</dbReference>
<accession>A0AAD2FLV1</accession>
<keyword evidence="8" id="KW-1185">Reference proteome</keyword>
<dbReference type="GO" id="GO:0003700">
    <property type="term" value="F:DNA-binding transcription factor activity"/>
    <property type="evidence" value="ECO:0007669"/>
    <property type="project" value="InterPro"/>
</dbReference>
<dbReference type="EMBL" id="CAKOGP040001112">
    <property type="protein sequence ID" value="CAJ1943062.1"/>
    <property type="molecule type" value="Genomic_DNA"/>
</dbReference>
<dbReference type="FunFam" id="1.10.10.10:FF:000479">
    <property type="entry name" value="Predicted protein"/>
    <property type="match status" value="1"/>
</dbReference>
<dbReference type="GO" id="GO:0005634">
    <property type="term" value="C:nucleus"/>
    <property type="evidence" value="ECO:0007669"/>
    <property type="project" value="UniProtKB-SubCell"/>
</dbReference>
<dbReference type="Pfam" id="PF00447">
    <property type="entry name" value="HSF_DNA-bind"/>
    <property type="match status" value="1"/>
</dbReference>
<comment type="caution">
    <text evidence="7">The sequence shown here is derived from an EMBL/GenBank/DDBJ whole genome shotgun (WGS) entry which is preliminary data.</text>
</comment>
<keyword evidence="3" id="KW-0539">Nucleus</keyword>
<reference evidence="7" key="1">
    <citation type="submission" date="2023-08" db="EMBL/GenBank/DDBJ databases">
        <authorList>
            <person name="Audoor S."/>
            <person name="Bilcke G."/>
        </authorList>
    </citation>
    <scope>NUCLEOTIDE SEQUENCE</scope>
</reference>
<protein>
    <recommendedName>
        <fullName evidence="6">HSF-type DNA-binding domain-containing protein</fullName>
    </recommendedName>
</protein>
<dbReference type="SMART" id="SM00415">
    <property type="entry name" value="HSF"/>
    <property type="match status" value="1"/>
</dbReference>
<dbReference type="AlphaFoldDB" id="A0AAD2FLV1"/>